<organism evidence="4 5">
    <name type="scientific">Sordaria macrospora</name>
    <dbReference type="NCBI Taxonomy" id="5147"/>
    <lineage>
        <taxon>Eukaryota</taxon>
        <taxon>Fungi</taxon>
        <taxon>Dikarya</taxon>
        <taxon>Ascomycota</taxon>
        <taxon>Pezizomycotina</taxon>
        <taxon>Sordariomycetes</taxon>
        <taxon>Sordariomycetidae</taxon>
        <taxon>Sordariales</taxon>
        <taxon>Sordariaceae</taxon>
        <taxon>Sordaria</taxon>
    </lineage>
</organism>
<dbReference type="VEuPathDB" id="FungiDB:SMAC_09306"/>
<dbReference type="AlphaFoldDB" id="A0A8S8ZXR4"/>
<feature type="signal peptide" evidence="3">
    <location>
        <begin position="1"/>
        <end position="24"/>
    </location>
</feature>
<proteinExistence type="predicted"/>
<feature type="compositionally biased region" description="Polar residues" evidence="1">
    <location>
        <begin position="62"/>
        <end position="73"/>
    </location>
</feature>
<evidence type="ECO:0000256" key="1">
    <source>
        <dbReference type="SAM" id="MobiDB-lite"/>
    </source>
</evidence>
<evidence type="ECO:0000256" key="2">
    <source>
        <dbReference type="SAM" id="Phobius"/>
    </source>
</evidence>
<keyword evidence="2" id="KW-1133">Transmembrane helix</keyword>
<evidence type="ECO:0000313" key="4">
    <source>
        <dbReference type="EMBL" id="KAA8633032.1"/>
    </source>
</evidence>
<keyword evidence="2" id="KW-0472">Membrane</keyword>
<dbReference type="OMA" id="DEPFCAP"/>
<feature type="region of interest" description="Disordered" evidence="1">
    <location>
        <begin position="360"/>
        <end position="390"/>
    </location>
</feature>
<feature type="compositionally biased region" description="Low complexity" evidence="1">
    <location>
        <begin position="50"/>
        <end position="61"/>
    </location>
</feature>
<feature type="region of interest" description="Disordered" evidence="1">
    <location>
        <begin position="47"/>
        <end position="73"/>
    </location>
</feature>
<accession>A0A8S8ZXR4</accession>
<name>A0A8S8ZXR4_SORMA</name>
<evidence type="ECO:0000313" key="5">
    <source>
        <dbReference type="Proteomes" id="UP000433876"/>
    </source>
</evidence>
<reference evidence="4 5" key="1">
    <citation type="submission" date="2017-07" db="EMBL/GenBank/DDBJ databases">
        <title>Genome sequence of the Sordaria macrospora wild type strain R19027.</title>
        <authorList>
            <person name="Nowrousian M."/>
            <person name="Teichert I."/>
            <person name="Kueck U."/>
        </authorList>
    </citation>
    <scope>NUCLEOTIDE SEQUENCE [LARGE SCALE GENOMIC DNA]</scope>
    <source>
        <strain evidence="4 5">R19027</strain>
        <tissue evidence="4">Mycelium</tissue>
    </source>
</reference>
<dbReference type="InterPro" id="IPR028000">
    <property type="entry name" value="Pma1"/>
</dbReference>
<sequence>MSPPPTLRGIIATTLAGFALVANALPQPAPQTQETVAPSRKVWVHVDGSTKGTTNTPTVTTDASGAKNTNNAPPAYLTQSKAYSSWKDDGLLATYTSLNPAPTASGVADPRGEFLACLPQQSRDEPFCAPKRDAILKPNRGYYITWNTLYFGSPNQRVQILLQTANVDESVAGRIVPELYSNTSAPLPTFPILPADQGFAFFPLTRFVLPFSDSQAFQLTRLNITMAIWASGNYDEDAPTEIKQGPLVYVTNDYDSDSDDASDDEDDLVSSPGLSTGKKIAISVPVAIVSLLVLGGLIAFAVWGYRKNGTVPFVGGLFGKRSGNPRSGGSGYGVRKSYSERVGKKGVVGVEEGVFTNAKGAGGGVELTDRESWPPTSPTSARLGGEPNVFRAEVQRQERMREDQI</sequence>
<keyword evidence="3" id="KW-0732">Signal</keyword>
<protein>
    <submittedName>
        <fullName evidence="4">Uncharacterized protein</fullName>
    </submittedName>
</protein>
<comment type="caution">
    <text evidence="4">The sequence shown here is derived from an EMBL/GenBank/DDBJ whole genome shotgun (WGS) entry which is preliminary data.</text>
</comment>
<feature type="transmembrane region" description="Helical" evidence="2">
    <location>
        <begin position="280"/>
        <end position="303"/>
    </location>
</feature>
<gene>
    <name evidence="4" type="ORF">SMACR_09306</name>
</gene>
<dbReference type="Pfam" id="PF14610">
    <property type="entry name" value="Psg1"/>
    <property type="match status" value="1"/>
</dbReference>
<feature type="chain" id="PRO_5035761256" evidence="3">
    <location>
        <begin position="25"/>
        <end position="405"/>
    </location>
</feature>
<dbReference type="EMBL" id="NMPR01000044">
    <property type="protein sequence ID" value="KAA8633032.1"/>
    <property type="molecule type" value="Genomic_DNA"/>
</dbReference>
<evidence type="ECO:0000256" key="3">
    <source>
        <dbReference type="SAM" id="SignalP"/>
    </source>
</evidence>
<keyword evidence="2" id="KW-0812">Transmembrane</keyword>
<dbReference type="Proteomes" id="UP000433876">
    <property type="component" value="Unassembled WGS sequence"/>
</dbReference>